<protein>
    <recommendedName>
        <fullName evidence="1">diguanylate cyclase</fullName>
        <ecNumber evidence="1">2.7.7.65</ecNumber>
    </recommendedName>
</protein>
<keyword evidence="3" id="KW-0472">Membrane</keyword>
<dbReference type="GO" id="GO:0052621">
    <property type="term" value="F:diguanylate cyclase activity"/>
    <property type="evidence" value="ECO:0007669"/>
    <property type="project" value="UniProtKB-EC"/>
</dbReference>
<organism evidence="5 6">
    <name type="scientific">Rhizorhabdus wittichii</name>
    <dbReference type="NCBI Taxonomy" id="160791"/>
    <lineage>
        <taxon>Bacteria</taxon>
        <taxon>Pseudomonadati</taxon>
        <taxon>Pseudomonadota</taxon>
        <taxon>Alphaproteobacteria</taxon>
        <taxon>Sphingomonadales</taxon>
        <taxon>Sphingomonadaceae</taxon>
        <taxon>Rhizorhabdus</taxon>
    </lineage>
</organism>
<proteinExistence type="predicted"/>
<keyword evidence="3" id="KW-0812">Transmembrane</keyword>
<feature type="transmembrane region" description="Helical" evidence="3">
    <location>
        <begin position="67"/>
        <end position="89"/>
    </location>
</feature>
<dbReference type="EC" id="2.7.7.65" evidence="1"/>
<dbReference type="AlphaFoldDB" id="A0A975HBN7"/>
<reference evidence="5" key="2">
    <citation type="submission" date="2021-04" db="EMBL/GenBank/DDBJ databases">
        <title>Isolation and genomic analysis of the ibuprofen-degrading bacterium Sphingomonas strain MPO218.</title>
        <authorList>
            <person name="Aulestia M."/>
            <person name="Flores A."/>
            <person name="Mangas E.L."/>
            <person name="Perez-Pulido A.J."/>
            <person name="Santero E."/>
            <person name="Camacho E.M."/>
        </authorList>
    </citation>
    <scope>NUCLEOTIDE SEQUENCE</scope>
    <source>
        <strain evidence="5">MPO218</strain>
    </source>
</reference>
<reference evidence="5" key="1">
    <citation type="submission" date="2020-07" db="EMBL/GenBank/DDBJ databases">
        <authorList>
            <person name="Camacho E."/>
        </authorList>
    </citation>
    <scope>NUCLEOTIDE SEQUENCE</scope>
    <source>
        <strain evidence="5">MPO218</strain>
    </source>
</reference>
<name>A0A975HBN7_9SPHN</name>
<dbReference type="InterPro" id="IPR043128">
    <property type="entry name" value="Rev_trsase/Diguanyl_cyclase"/>
</dbReference>
<dbReference type="Gene3D" id="3.30.70.270">
    <property type="match status" value="1"/>
</dbReference>
<accession>A0A975HBN7</accession>
<dbReference type="Pfam" id="PF00990">
    <property type="entry name" value="GGDEF"/>
    <property type="match status" value="1"/>
</dbReference>
<evidence type="ECO:0000313" key="5">
    <source>
        <dbReference type="EMBL" id="QTH19575.1"/>
    </source>
</evidence>
<dbReference type="Proteomes" id="UP000664914">
    <property type="component" value="Chromosome"/>
</dbReference>
<dbReference type="PANTHER" id="PTHR45138:SF9">
    <property type="entry name" value="DIGUANYLATE CYCLASE DGCM-RELATED"/>
    <property type="match status" value="1"/>
</dbReference>
<evidence type="ECO:0000256" key="3">
    <source>
        <dbReference type="SAM" id="Phobius"/>
    </source>
</evidence>
<dbReference type="InterPro" id="IPR029787">
    <property type="entry name" value="Nucleotide_cyclase"/>
</dbReference>
<evidence type="ECO:0000259" key="4">
    <source>
        <dbReference type="PROSITE" id="PS50887"/>
    </source>
</evidence>
<dbReference type="SUPFAM" id="SSF55073">
    <property type="entry name" value="Nucleotide cyclase"/>
    <property type="match status" value="1"/>
</dbReference>
<sequence>MEETAGLRRRFLIIVILCGLLWGGLMQIPASLGWVPLGPEQTRNNLLFVAMSSATLLVAWRRPSSFLPVAVVYFAGALLYASAAQFLVVEDQLRMLLFFPLVGAIFLIIGRAAAWIAILVAIGVFAAASADGSIRVSPLAASTFVITLCIIGLFFQAFSHQTTRALTMISRQNLALDAAAKQDHLTRLLNLRAFREAMQAHAGDLRPDSGFSVAFVDVDHFKAINDRYGHAIGDAVLVALARTLEAAVRAPGEVARIGGEEFAILLPGADLAEAAPAAERMRAAVAAMQVDAGGATLSVTVSIGLAASRSSFDTIDALLQAADAAMYEAKRGGRNRVALAGAG</sequence>
<dbReference type="SMART" id="SM00267">
    <property type="entry name" value="GGDEF"/>
    <property type="match status" value="1"/>
</dbReference>
<feature type="transmembrane region" description="Helical" evidence="3">
    <location>
        <begin position="12"/>
        <end position="32"/>
    </location>
</feature>
<dbReference type="PROSITE" id="PS50887">
    <property type="entry name" value="GGDEF"/>
    <property type="match status" value="1"/>
</dbReference>
<feature type="transmembrane region" description="Helical" evidence="3">
    <location>
        <begin position="139"/>
        <end position="158"/>
    </location>
</feature>
<dbReference type="FunFam" id="3.30.70.270:FF:000001">
    <property type="entry name" value="Diguanylate cyclase domain protein"/>
    <property type="match status" value="1"/>
</dbReference>
<dbReference type="CDD" id="cd01949">
    <property type="entry name" value="GGDEF"/>
    <property type="match status" value="1"/>
</dbReference>
<evidence type="ECO:0000256" key="2">
    <source>
        <dbReference type="ARBA" id="ARBA00034247"/>
    </source>
</evidence>
<keyword evidence="3" id="KW-1133">Transmembrane helix</keyword>
<dbReference type="EMBL" id="CP059319">
    <property type="protein sequence ID" value="QTH19575.1"/>
    <property type="molecule type" value="Genomic_DNA"/>
</dbReference>
<feature type="transmembrane region" description="Helical" evidence="3">
    <location>
        <begin position="95"/>
        <end position="127"/>
    </location>
</feature>
<dbReference type="InterPro" id="IPR000160">
    <property type="entry name" value="GGDEF_dom"/>
</dbReference>
<dbReference type="InterPro" id="IPR050469">
    <property type="entry name" value="Diguanylate_Cyclase"/>
</dbReference>
<evidence type="ECO:0000256" key="1">
    <source>
        <dbReference type="ARBA" id="ARBA00012528"/>
    </source>
</evidence>
<dbReference type="PANTHER" id="PTHR45138">
    <property type="entry name" value="REGULATORY COMPONENTS OF SENSORY TRANSDUCTION SYSTEM"/>
    <property type="match status" value="1"/>
</dbReference>
<feature type="domain" description="GGDEF" evidence="4">
    <location>
        <begin position="209"/>
        <end position="342"/>
    </location>
</feature>
<comment type="catalytic activity">
    <reaction evidence="2">
        <text>2 GTP = 3',3'-c-di-GMP + 2 diphosphate</text>
        <dbReference type="Rhea" id="RHEA:24898"/>
        <dbReference type="ChEBI" id="CHEBI:33019"/>
        <dbReference type="ChEBI" id="CHEBI:37565"/>
        <dbReference type="ChEBI" id="CHEBI:58805"/>
        <dbReference type="EC" id="2.7.7.65"/>
    </reaction>
</comment>
<gene>
    <name evidence="5" type="ORF">HRJ34_14420</name>
</gene>
<evidence type="ECO:0000313" key="6">
    <source>
        <dbReference type="Proteomes" id="UP000664914"/>
    </source>
</evidence>
<dbReference type="NCBIfam" id="TIGR00254">
    <property type="entry name" value="GGDEF"/>
    <property type="match status" value="1"/>
</dbReference>